<dbReference type="AlphaFoldDB" id="G0GDL5"/>
<protein>
    <recommendedName>
        <fullName evidence="3">HEAT repeat domain-containing protein</fullName>
    </recommendedName>
</protein>
<name>G0GDL5_WINT7</name>
<keyword evidence="2" id="KW-1185">Reference proteome</keyword>
<dbReference type="EMBL" id="CP002903">
    <property type="protein sequence ID" value="AEJ61362.1"/>
    <property type="molecule type" value="Genomic_DNA"/>
</dbReference>
<evidence type="ECO:0000313" key="1">
    <source>
        <dbReference type="EMBL" id="AEJ61362.1"/>
    </source>
</evidence>
<organism evidence="1 2">
    <name type="scientific">Winmispira thermophila (strain ATCC 700085 / DSM 6578 / Z-1203)</name>
    <name type="common">Spirochaeta thermophila</name>
    <dbReference type="NCBI Taxonomy" id="869211"/>
    <lineage>
        <taxon>Bacteria</taxon>
        <taxon>Pseudomonadati</taxon>
        <taxon>Spirochaetota</taxon>
        <taxon>Spirochaetia</taxon>
        <taxon>Winmispirales</taxon>
        <taxon>Winmispiraceae</taxon>
        <taxon>Winmispira</taxon>
    </lineage>
</organism>
<accession>G0GDL5</accession>
<dbReference type="RefSeq" id="WP_014624713.1">
    <property type="nucleotide sequence ID" value="NC_017583.1"/>
</dbReference>
<evidence type="ECO:0008006" key="3">
    <source>
        <dbReference type="Google" id="ProtNLM"/>
    </source>
</evidence>
<sequence length="221" mass="25303">MKREGFLLWCLFVSTLTAQTEPDWILETRRKPDFLLFEQEMRSGDPILTSHLLSSLEKEMEETSPHLNTQEILYLLEGVLMRGEGRRDHLTLQKVTNLLSRIDPHERTPVILRILSEEGERRSVLPRYLLPLIADEGSPLTPQGVSVLGNLLEYYGVIEPDLSLFSLVLACAEVHARRTPLLFQDESFLSPLMLSLEGPFPRGTTERVYALLEGILYGWEE</sequence>
<evidence type="ECO:0000313" key="2">
    <source>
        <dbReference type="Proteomes" id="UP000007254"/>
    </source>
</evidence>
<reference evidence="1 2" key="1">
    <citation type="submission" date="2011-06" db="EMBL/GenBank/DDBJ databases">
        <title>The complete genome of Spirochaeta thermophila DSM 6578.</title>
        <authorList>
            <consortium name="US DOE Joint Genome Institute (JGI-PGF)"/>
            <person name="Lucas S."/>
            <person name="Lapidus A."/>
            <person name="Bruce D."/>
            <person name="Goodwin L."/>
            <person name="Pitluck S."/>
            <person name="Peters L."/>
            <person name="Kyrpides N."/>
            <person name="Mavromatis K."/>
            <person name="Ivanova N."/>
            <person name="Mikailova N."/>
            <person name="Pagani I."/>
            <person name="Chertkov O."/>
            <person name="Detter J.C."/>
            <person name="Tapia R."/>
            <person name="Han C."/>
            <person name="Land M."/>
            <person name="Hauser L."/>
            <person name="Markowitz V."/>
            <person name="Cheng J.-F."/>
            <person name="Hugenholtz P."/>
            <person name="Woyke T."/>
            <person name="Wu D."/>
            <person name="Spring S."/>
            <person name="Merkhoffer B."/>
            <person name="Schneider S."/>
            <person name="Klenk H.-P."/>
            <person name="Eisen J.A."/>
        </authorList>
    </citation>
    <scope>NUCLEOTIDE SEQUENCE [LARGE SCALE GENOMIC DNA]</scope>
    <source>
        <strain evidence="2">ATCC 700085 / DSM 6578 / Z-1203</strain>
    </source>
</reference>
<dbReference type="HOGENOM" id="CLU_1249987_0_0_12"/>
<dbReference type="KEGG" id="stq:Spith_1090"/>
<gene>
    <name evidence="1" type="ordered locus">Spith_1090</name>
</gene>
<dbReference type="Proteomes" id="UP000007254">
    <property type="component" value="Chromosome"/>
</dbReference>
<dbReference type="STRING" id="869211.Spith_1090"/>
<proteinExistence type="predicted"/>